<feature type="region of interest" description="Disordered" evidence="1">
    <location>
        <begin position="1"/>
        <end position="22"/>
    </location>
</feature>
<protein>
    <recommendedName>
        <fullName evidence="4">Transcriptional activator HlyU</fullName>
    </recommendedName>
</protein>
<dbReference type="EMBL" id="FQUP01000001">
    <property type="protein sequence ID" value="SHF18486.1"/>
    <property type="molecule type" value="Genomic_DNA"/>
</dbReference>
<dbReference type="Pfam" id="PF10115">
    <property type="entry name" value="HlyU"/>
    <property type="match status" value="1"/>
</dbReference>
<dbReference type="InterPro" id="IPR018772">
    <property type="entry name" value="Transcription_activator_HlyU"/>
</dbReference>
<gene>
    <name evidence="2" type="ORF">SAMN02745157_1844</name>
</gene>
<dbReference type="AlphaFoldDB" id="A0A1M4ZLQ3"/>
<dbReference type="OrthoDB" id="9800971at2"/>
<dbReference type="RefSeq" id="WP_139251377.1">
    <property type="nucleotide sequence ID" value="NZ_FQUP01000001.1"/>
</dbReference>
<sequence length="96" mass="10568">MIGFLKGLFGGKDKQDTSSDEGVEYKGHVIRPTPMKAGAQYQTAGLIEKEIGGTLKSYRFVRVDKHASREDAVALIIIKGQQIIDEQGDRIYVDLG</sequence>
<evidence type="ECO:0000313" key="2">
    <source>
        <dbReference type="EMBL" id="SHF18486.1"/>
    </source>
</evidence>
<name>A0A1M4ZLQ3_9HYPH</name>
<dbReference type="Proteomes" id="UP000184485">
    <property type="component" value="Unassembled WGS sequence"/>
</dbReference>
<organism evidence="2 3">
    <name type="scientific">Kaistia soli DSM 19436</name>
    <dbReference type="NCBI Taxonomy" id="1122133"/>
    <lineage>
        <taxon>Bacteria</taxon>
        <taxon>Pseudomonadati</taxon>
        <taxon>Pseudomonadota</taxon>
        <taxon>Alphaproteobacteria</taxon>
        <taxon>Hyphomicrobiales</taxon>
        <taxon>Kaistiaceae</taxon>
        <taxon>Kaistia</taxon>
    </lineage>
</organism>
<evidence type="ECO:0000256" key="1">
    <source>
        <dbReference type="SAM" id="MobiDB-lite"/>
    </source>
</evidence>
<dbReference type="STRING" id="1122133.SAMN02745157_1844"/>
<evidence type="ECO:0000313" key="3">
    <source>
        <dbReference type="Proteomes" id="UP000184485"/>
    </source>
</evidence>
<accession>A0A1M4ZLQ3</accession>
<reference evidence="2 3" key="1">
    <citation type="submission" date="2016-11" db="EMBL/GenBank/DDBJ databases">
        <authorList>
            <person name="Jaros S."/>
            <person name="Januszkiewicz K."/>
            <person name="Wedrychowicz H."/>
        </authorList>
    </citation>
    <scope>NUCLEOTIDE SEQUENCE [LARGE SCALE GENOMIC DNA]</scope>
    <source>
        <strain evidence="2 3">DSM 19436</strain>
    </source>
</reference>
<evidence type="ECO:0008006" key="4">
    <source>
        <dbReference type="Google" id="ProtNLM"/>
    </source>
</evidence>
<feature type="compositionally biased region" description="Basic and acidic residues" evidence="1">
    <location>
        <begin position="11"/>
        <end position="22"/>
    </location>
</feature>
<proteinExistence type="predicted"/>
<keyword evidence="3" id="KW-1185">Reference proteome</keyword>